<name>A0ABS7JSR3_9SPHN</name>
<proteinExistence type="predicted"/>
<dbReference type="RefSeq" id="WP_221601079.1">
    <property type="nucleotide sequence ID" value="NZ_JAIGNU010000001.1"/>
</dbReference>
<dbReference type="EMBL" id="JAIGNU010000001">
    <property type="protein sequence ID" value="MBX7500643.1"/>
    <property type="molecule type" value="Genomic_DNA"/>
</dbReference>
<feature type="region of interest" description="Disordered" evidence="1">
    <location>
        <begin position="169"/>
        <end position="214"/>
    </location>
</feature>
<evidence type="ECO:0000313" key="3">
    <source>
        <dbReference type="Proteomes" id="UP000782554"/>
    </source>
</evidence>
<protein>
    <submittedName>
        <fullName evidence="2">Uncharacterized protein</fullName>
    </submittedName>
</protein>
<evidence type="ECO:0000313" key="2">
    <source>
        <dbReference type="EMBL" id="MBX7500643.1"/>
    </source>
</evidence>
<reference evidence="2 3" key="1">
    <citation type="submission" date="2021-08" db="EMBL/GenBank/DDBJ databases">
        <title>Comparative Genomics Analysis of the Genus Qipengyuania Reveals Extensive Genetic Diversity and Metabolic Versatility, Including the Description of Fifteen Novel Species.</title>
        <authorList>
            <person name="Liu Y."/>
        </authorList>
    </citation>
    <scope>NUCLEOTIDE SEQUENCE [LARGE SCALE GENOMIC DNA]</scope>
    <source>
        <strain evidence="2 3">YG27</strain>
    </source>
</reference>
<keyword evidence="3" id="KW-1185">Reference proteome</keyword>
<dbReference type="Proteomes" id="UP000782554">
    <property type="component" value="Unassembled WGS sequence"/>
</dbReference>
<feature type="compositionally biased region" description="Basic and acidic residues" evidence="1">
    <location>
        <begin position="190"/>
        <end position="199"/>
    </location>
</feature>
<evidence type="ECO:0000256" key="1">
    <source>
        <dbReference type="SAM" id="MobiDB-lite"/>
    </source>
</evidence>
<sequence length="214" mass="23889">MSKAEKTYDNIYLFQVEQPADGFAVFGYVYKFRGDPMSRSAAAAEIEKGPNTQEWEDVTKMHARENFNMLFAPNTEGLVFVRLPITNPVTVFGDKKVVDLNVKRNGSKKIVRACKLHPNNGVAGLICSFEINIPDAVADIGGANNHHAIARLPIMFDFVDTDGVSPVFKDPRHKRKEAVRKQERRHRERANHLTDDKNHGGIHPPSGSSLILVA</sequence>
<gene>
    <name evidence="2" type="ORF">K3181_04230</name>
</gene>
<comment type="caution">
    <text evidence="2">The sequence shown here is derived from an EMBL/GenBank/DDBJ whole genome shotgun (WGS) entry which is preliminary data.</text>
</comment>
<accession>A0ABS7JSR3</accession>
<organism evidence="2 3">
    <name type="scientific">Qipengyuania mesophila</name>
    <dbReference type="NCBI Taxonomy" id="2867246"/>
    <lineage>
        <taxon>Bacteria</taxon>
        <taxon>Pseudomonadati</taxon>
        <taxon>Pseudomonadota</taxon>
        <taxon>Alphaproteobacteria</taxon>
        <taxon>Sphingomonadales</taxon>
        <taxon>Erythrobacteraceae</taxon>
        <taxon>Qipengyuania</taxon>
    </lineage>
</organism>
<feature type="compositionally biased region" description="Basic residues" evidence="1">
    <location>
        <begin position="171"/>
        <end position="189"/>
    </location>
</feature>